<dbReference type="eggNOG" id="ENOG5030KEY">
    <property type="taxonomic scope" value="Bacteria"/>
</dbReference>
<sequence length="80" mass="8988">MQQGNDHFFDWDHVQQFGTLAIVLSENDQAEWTIALGGEDFSFDDNTPEPPTGEIILYKAKLKDAEAIALEYKGEAQSLQ</sequence>
<gene>
    <name evidence="1" type="ORF">JCM21714_1313</name>
</gene>
<comment type="caution">
    <text evidence="1">The sequence shown here is derived from an EMBL/GenBank/DDBJ whole genome shotgun (WGS) entry which is preliminary data.</text>
</comment>
<dbReference type="Proteomes" id="UP000019102">
    <property type="component" value="Unassembled WGS sequence"/>
</dbReference>
<proteinExistence type="predicted"/>
<dbReference type="OrthoDB" id="2193366at2"/>
<name>W4VHN0_9BACI</name>
<evidence type="ECO:0000313" key="2">
    <source>
        <dbReference type="Proteomes" id="UP000019102"/>
    </source>
</evidence>
<dbReference type="STRING" id="1298598.JCM21714_1313"/>
<reference evidence="1 2" key="1">
    <citation type="journal article" date="2014" name="Genome Announc.">
        <title>Draft Genome Sequence of the Boron-Tolerant and Moderately Halotolerant Bacterium Gracilibacillus boraciitolerans JCM 21714T.</title>
        <authorList>
            <person name="Ahmed I."/>
            <person name="Oshima K."/>
            <person name="Suda W."/>
            <person name="Kitamura K."/>
            <person name="Iida T."/>
            <person name="Ohmori Y."/>
            <person name="Fujiwara T."/>
            <person name="Hattori M."/>
            <person name="Ohkuma M."/>
        </authorList>
    </citation>
    <scope>NUCLEOTIDE SEQUENCE [LARGE SCALE GENOMIC DNA]</scope>
    <source>
        <strain evidence="1 2">JCM 21714</strain>
    </source>
</reference>
<dbReference type="AlphaFoldDB" id="W4VHN0"/>
<dbReference type="RefSeq" id="WP_035722272.1">
    <property type="nucleotide sequence ID" value="NZ_BAVS01000004.1"/>
</dbReference>
<protein>
    <submittedName>
        <fullName evidence="1">Uncharacterized protein</fullName>
    </submittedName>
</protein>
<keyword evidence="2" id="KW-1185">Reference proteome</keyword>
<accession>W4VHN0</accession>
<evidence type="ECO:0000313" key="1">
    <source>
        <dbReference type="EMBL" id="GAE92323.1"/>
    </source>
</evidence>
<organism evidence="1 2">
    <name type="scientific">Gracilibacillus boraciitolerans JCM 21714</name>
    <dbReference type="NCBI Taxonomy" id="1298598"/>
    <lineage>
        <taxon>Bacteria</taxon>
        <taxon>Bacillati</taxon>
        <taxon>Bacillota</taxon>
        <taxon>Bacilli</taxon>
        <taxon>Bacillales</taxon>
        <taxon>Bacillaceae</taxon>
        <taxon>Gracilibacillus</taxon>
    </lineage>
</organism>
<dbReference type="EMBL" id="BAVS01000004">
    <property type="protein sequence ID" value="GAE92323.1"/>
    <property type="molecule type" value="Genomic_DNA"/>
</dbReference>